<gene>
    <name evidence="1" type="ORF">RAG0_12592</name>
</gene>
<organism evidence="1 2">
    <name type="scientific">Rhynchosporium agropyri</name>
    <dbReference type="NCBI Taxonomy" id="914238"/>
    <lineage>
        <taxon>Eukaryota</taxon>
        <taxon>Fungi</taxon>
        <taxon>Dikarya</taxon>
        <taxon>Ascomycota</taxon>
        <taxon>Pezizomycotina</taxon>
        <taxon>Leotiomycetes</taxon>
        <taxon>Helotiales</taxon>
        <taxon>Ploettnerulaceae</taxon>
        <taxon>Rhynchosporium</taxon>
    </lineage>
</organism>
<accession>A0A1E1L957</accession>
<dbReference type="EMBL" id="FJUX01000091">
    <property type="protein sequence ID" value="CZT07007.1"/>
    <property type="molecule type" value="Genomic_DNA"/>
</dbReference>
<protein>
    <submittedName>
        <fullName evidence="1">Uncharacterized protein</fullName>
    </submittedName>
</protein>
<dbReference type="OrthoDB" id="3522192at2759"/>
<name>A0A1E1L957_9HELO</name>
<keyword evidence="2" id="KW-1185">Reference proteome</keyword>
<dbReference type="AlphaFoldDB" id="A0A1E1L957"/>
<proteinExistence type="predicted"/>
<dbReference type="Proteomes" id="UP000178912">
    <property type="component" value="Unassembled WGS sequence"/>
</dbReference>
<reference evidence="2" key="1">
    <citation type="submission" date="2016-03" db="EMBL/GenBank/DDBJ databases">
        <authorList>
            <person name="Guldener U."/>
        </authorList>
    </citation>
    <scope>NUCLEOTIDE SEQUENCE [LARGE SCALE GENOMIC DNA]</scope>
    <source>
        <strain evidence="2">04CH-RAC-A.6.1</strain>
    </source>
</reference>
<sequence length="143" mass="15904">MTSEVAVPIDDLEQLPLTPATQKVNVADAYDLQNRAKTAEQELSIARTKLTREIRKNRWLQLLNHEYMEALARAVQDYSVLRHNFDLVSSSHLALSQEFQKARVMVETLDAVIRTLSGSSFEESASRNTVVSGGQPAVDSGDC</sequence>
<evidence type="ECO:0000313" key="1">
    <source>
        <dbReference type="EMBL" id="CZT07007.1"/>
    </source>
</evidence>
<evidence type="ECO:0000313" key="2">
    <source>
        <dbReference type="Proteomes" id="UP000178912"/>
    </source>
</evidence>